<feature type="domain" description="HTH arsR-type" evidence="4">
    <location>
        <begin position="1"/>
        <end position="95"/>
    </location>
</feature>
<accession>A0A2J6WNY1</accession>
<dbReference type="RefSeq" id="WP_424605755.1">
    <property type="nucleotide sequence ID" value="NZ_JBNAVA010000007.1"/>
</dbReference>
<reference evidence="5 6" key="1">
    <citation type="submission" date="2018-01" db="EMBL/GenBank/DDBJ databases">
        <title>Metagenomic assembled genomes from two thermal pools in the Uzon Caldera, Kamchatka, Russia.</title>
        <authorList>
            <person name="Wilkins L."/>
            <person name="Ettinger C."/>
        </authorList>
    </citation>
    <scope>NUCLEOTIDE SEQUENCE [LARGE SCALE GENOMIC DNA]</scope>
    <source>
        <strain evidence="5">ZAV-05</strain>
    </source>
</reference>
<organism evidence="5 6">
    <name type="scientific">Calditerrivibrio nitroreducens</name>
    <dbReference type="NCBI Taxonomy" id="477976"/>
    <lineage>
        <taxon>Bacteria</taxon>
        <taxon>Pseudomonadati</taxon>
        <taxon>Deferribacterota</taxon>
        <taxon>Deferribacteres</taxon>
        <taxon>Deferribacterales</taxon>
        <taxon>Calditerrivibrionaceae</taxon>
    </lineage>
</organism>
<evidence type="ECO:0000313" key="5">
    <source>
        <dbReference type="EMBL" id="PMP72097.1"/>
    </source>
</evidence>
<dbReference type="InterPro" id="IPR036388">
    <property type="entry name" value="WH-like_DNA-bd_sf"/>
</dbReference>
<name>A0A2J6WNY1_9BACT</name>
<dbReference type="PRINTS" id="PR00778">
    <property type="entry name" value="HTHARSR"/>
</dbReference>
<dbReference type="GO" id="GO:0003677">
    <property type="term" value="F:DNA binding"/>
    <property type="evidence" value="ECO:0007669"/>
    <property type="project" value="UniProtKB-KW"/>
</dbReference>
<evidence type="ECO:0000256" key="1">
    <source>
        <dbReference type="ARBA" id="ARBA00023015"/>
    </source>
</evidence>
<dbReference type="PROSITE" id="PS50987">
    <property type="entry name" value="HTH_ARSR_2"/>
    <property type="match status" value="1"/>
</dbReference>
<proteinExistence type="predicted"/>
<evidence type="ECO:0000313" key="6">
    <source>
        <dbReference type="Proteomes" id="UP000242881"/>
    </source>
</evidence>
<evidence type="ECO:0000259" key="4">
    <source>
        <dbReference type="PROSITE" id="PS50987"/>
    </source>
</evidence>
<dbReference type="AlphaFoldDB" id="A0A2J6WNY1"/>
<dbReference type="Gene3D" id="1.10.10.10">
    <property type="entry name" value="Winged helix-like DNA-binding domain superfamily/Winged helix DNA-binding domain"/>
    <property type="match status" value="1"/>
</dbReference>
<keyword evidence="3" id="KW-0804">Transcription</keyword>
<dbReference type="PANTHER" id="PTHR43132">
    <property type="entry name" value="ARSENICAL RESISTANCE OPERON REPRESSOR ARSR-RELATED"/>
    <property type="match status" value="1"/>
</dbReference>
<dbReference type="SUPFAM" id="SSF46785">
    <property type="entry name" value="Winged helix' DNA-binding domain"/>
    <property type="match status" value="1"/>
</dbReference>
<evidence type="ECO:0000256" key="2">
    <source>
        <dbReference type="ARBA" id="ARBA00023125"/>
    </source>
</evidence>
<gene>
    <name evidence="5" type="ORF">C0187_02275</name>
</gene>
<keyword evidence="1" id="KW-0805">Transcription regulation</keyword>
<comment type="caution">
    <text evidence="5">The sequence shown here is derived from an EMBL/GenBank/DDBJ whole genome shotgun (WGS) entry which is preliminary data.</text>
</comment>
<dbReference type="NCBIfam" id="NF033788">
    <property type="entry name" value="HTH_metalloreg"/>
    <property type="match status" value="1"/>
</dbReference>
<dbReference type="InterPro" id="IPR001845">
    <property type="entry name" value="HTH_ArsR_DNA-bd_dom"/>
</dbReference>
<sequence>MDSAWLDEYSEKLKALGHPIRLKIVLGLMHNECNVTKICEGLKIPQATTSQHLAILKNKGILESVRDGTTVCYRVKDEAIKEILRRLLEVTNTKFEC</sequence>
<keyword evidence="2" id="KW-0238">DNA-binding</keyword>
<dbReference type="Proteomes" id="UP000242881">
    <property type="component" value="Unassembled WGS sequence"/>
</dbReference>
<dbReference type="EMBL" id="PNIN01000027">
    <property type="protein sequence ID" value="PMP72097.1"/>
    <property type="molecule type" value="Genomic_DNA"/>
</dbReference>
<dbReference type="Pfam" id="PF01022">
    <property type="entry name" value="HTH_5"/>
    <property type="match status" value="1"/>
</dbReference>
<dbReference type="GO" id="GO:0003700">
    <property type="term" value="F:DNA-binding transcription factor activity"/>
    <property type="evidence" value="ECO:0007669"/>
    <property type="project" value="InterPro"/>
</dbReference>
<dbReference type="InterPro" id="IPR011991">
    <property type="entry name" value="ArsR-like_HTH"/>
</dbReference>
<dbReference type="CDD" id="cd00090">
    <property type="entry name" value="HTH_ARSR"/>
    <property type="match status" value="1"/>
</dbReference>
<dbReference type="PANTHER" id="PTHR43132:SF2">
    <property type="entry name" value="ARSENICAL RESISTANCE OPERON REPRESSOR ARSR-RELATED"/>
    <property type="match status" value="1"/>
</dbReference>
<protein>
    <submittedName>
        <fullName evidence="5">Transcriptional regulator</fullName>
    </submittedName>
</protein>
<dbReference type="InterPro" id="IPR051011">
    <property type="entry name" value="Metal_resp_trans_reg"/>
</dbReference>
<dbReference type="InterPro" id="IPR036390">
    <property type="entry name" value="WH_DNA-bd_sf"/>
</dbReference>
<dbReference type="SMART" id="SM00418">
    <property type="entry name" value="HTH_ARSR"/>
    <property type="match status" value="1"/>
</dbReference>
<evidence type="ECO:0000256" key="3">
    <source>
        <dbReference type="ARBA" id="ARBA00023163"/>
    </source>
</evidence>